<dbReference type="STRING" id="54.SAMN02745121_07634"/>
<dbReference type="OrthoDB" id="192696at2"/>
<dbReference type="Proteomes" id="UP000199400">
    <property type="component" value="Unassembled WGS sequence"/>
</dbReference>
<feature type="domain" description="PET hydrolase/cutinase-like" evidence="6">
    <location>
        <begin position="191"/>
        <end position="316"/>
    </location>
</feature>
<keyword evidence="3" id="KW-0443">Lipid metabolism</keyword>
<evidence type="ECO:0000313" key="8">
    <source>
        <dbReference type="Proteomes" id="UP000199400"/>
    </source>
</evidence>
<feature type="chain" id="PRO_5011623934" evidence="5">
    <location>
        <begin position="20"/>
        <end position="431"/>
    </location>
</feature>
<feature type="compositionally biased region" description="Low complexity" evidence="4">
    <location>
        <begin position="54"/>
        <end position="83"/>
    </location>
</feature>
<dbReference type="Pfam" id="PF12740">
    <property type="entry name" value="PETase"/>
    <property type="match status" value="1"/>
</dbReference>
<keyword evidence="2" id="KW-0442">Lipid degradation</keyword>
<keyword evidence="8" id="KW-1185">Reference proteome</keyword>
<evidence type="ECO:0000256" key="1">
    <source>
        <dbReference type="ARBA" id="ARBA00022801"/>
    </source>
</evidence>
<feature type="region of interest" description="Disordered" evidence="4">
    <location>
        <begin position="17"/>
        <end position="92"/>
    </location>
</feature>
<evidence type="ECO:0000256" key="5">
    <source>
        <dbReference type="SAM" id="SignalP"/>
    </source>
</evidence>
<dbReference type="InterPro" id="IPR041127">
    <property type="entry name" value="PET_hydrolase/cutinase-like"/>
</dbReference>
<evidence type="ECO:0000313" key="7">
    <source>
        <dbReference type="EMBL" id="SFF23275.1"/>
    </source>
</evidence>
<evidence type="ECO:0000259" key="6">
    <source>
        <dbReference type="Pfam" id="PF12740"/>
    </source>
</evidence>
<proteinExistence type="predicted"/>
<dbReference type="PANTHER" id="PTHR10272:SF0">
    <property type="entry name" value="PLATELET-ACTIVATING FACTOR ACETYLHYDROLASE"/>
    <property type="match status" value="1"/>
</dbReference>
<dbReference type="PANTHER" id="PTHR10272">
    <property type="entry name" value="PLATELET-ACTIVATING FACTOR ACETYLHYDROLASE"/>
    <property type="match status" value="1"/>
</dbReference>
<keyword evidence="1 7" id="KW-0378">Hydrolase</keyword>
<accession>A0A1I2GZQ8</accession>
<feature type="signal peptide" evidence="5">
    <location>
        <begin position="1"/>
        <end position="19"/>
    </location>
</feature>
<organism evidence="7 8">
    <name type="scientific">Nannocystis exedens</name>
    <dbReference type="NCBI Taxonomy" id="54"/>
    <lineage>
        <taxon>Bacteria</taxon>
        <taxon>Pseudomonadati</taxon>
        <taxon>Myxococcota</taxon>
        <taxon>Polyangia</taxon>
        <taxon>Nannocystales</taxon>
        <taxon>Nannocystaceae</taxon>
        <taxon>Nannocystis</taxon>
    </lineage>
</organism>
<dbReference type="Gene3D" id="3.40.50.1820">
    <property type="entry name" value="alpha/beta hydrolase"/>
    <property type="match status" value="1"/>
</dbReference>
<dbReference type="GO" id="GO:0016042">
    <property type="term" value="P:lipid catabolic process"/>
    <property type="evidence" value="ECO:0007669"/>
    <property type="project" value="UniProtKB-KW"/>
</dbReference>
<reference evidence="8" key="1">
    <citation type="submission" date="2016-10" db="EMBL/GenBank/DDBJ databases">
        <authorList>
            <person name="Varghese N."/>
            <person name="Submissions S."/>
        </authorList>
    </citation>
    <scope>NUCLEOTIDE SEQUENCE [LARGE SCALE GENOMIC DNA]</scope>
    <source>
        <strain evidence="8">ATCC 25963</strain>
    </source>
</reference>
<dbReference type="AlphaFoldDB" id="A0A1I2GZQ8"/>
<keyword evidence="5" id="KW-0732">Signal</keyword>
<dbReference type="InterPro" id="IPR029058">
    <property type="entry name" value="AB_hydrolase_fold"/>
</dbReference>
<sequence length="431" mass="44281">MRRFASLTLLLAACSTAAATSGPGESAGGSDGGDTQISSTTVEGPPESGGTEAGTDTPTTSGGTTESDSLDPTGTGTSGQGSQDDYDAPGGAPVGNATFSVVAGDRTLLVEAWYPADVSAQAAADAGHPIAEFVPEGPQREMMVALLAKLSEHGQVGVREQTRSARDAASAGTGPYPLVMFSHCHGCVRFSMFTLAEHLASYGFVVVAPDHAGNTLFDEPQAPLDEAFLQVRVADQIAVLDAVLDAGNSAVPAAIRGAIDPTRIGAMGHSYGAATAGRLAQEDDRIVAALPIAAPVQNPIFPGTMLAAIDEPQLFVLAAEDNSIGKLGNQLIESNFDAAATPAYLVRMKDAGHWGPTDICGLAEQFDAGCGPGARQTDGSEFVYLEPLQARAIVAAYAVAFFDLHLRGNASALEFLQAPTPPEVVEVETRL</sequence>
<evidence type="ECO:0000256" key="4">
    <source>
        <dbReference type="SAM" id="MobiDB-lite"/>
    </source>
</evidence>
<gene>
    <name evidence="7" type="ORF">SAMN02745121_07634</name>
</gene>
<evidence type="ECO:0000256" key="3">
    <source>
        <dbReference type="ARBA" id="ARBA00023098"/>
    </source>
</evidence>
<protein>
    <submittedName>
        <fullName evidence="7">Alpha/beta hydrolase family protein</fullName>
    </submittedName>
</protein>
<dbReference type="RefSeq" id="WP_096325539.1">
    <property type="nucleotide sequence ID" value="NZ_FOMX01000037.1"/>
</dbReference>
<dbReference type="EMBL" id="FOMX01000037">
    <property type="protein sequence ID" value="SFF23275.1"/>
    <property type="molecule type" value="Genomic_DNA"/>
</dbReference>
<dbReference type="GO" id="GO:0003847">
    <property type="term" value="F:1-alkyl-2-acetylglycerophosphocholine esterase activity"/>
    <property type="evidence" value="ECO:0007669"/>
    <property type="project" value="TreeGrafter"/>
</dbReference>
<dbReference type="SUPFAM" id="SSF53474">
    <property type="entry name" value="alpha/beta-Hydrolases"/>
    <property type="match status" value="1"/>
</dbReference>
<name>A0A1I2GZQ8_9BACT</name>
<evidence type="ECO:0000256" key="2">
    <source>
        <dbReference type="ARBA" id="ARBA00022963"/>
    </source>
</evidence>